<organism evidence="2 3">
    <name type="scientific">Flavobacterium gillisiae</name>
    <dbReference type="NCBI Taxonomy" id="150146"/>
    <lineage>
        <taxon>Bacteria</taxon>
        <taxon>Pseudomonadati</taxon>
        <taxon>Bacteroidota</taxon>
        <taxon>Flavobacteriia</taxon>
        <taxon>Flavobacteriales</taxon>
        <taxon>Flavobacteriaceae</taxon>
        <taxon>Flavobacterium</taxon>
    </lineage>
</organism>
<accession>A0A1H3X4P6</accession>
<feature type="transmembrane region" description="Helical" evidence="1">
    <location>
        <begin position="36"/>
        <end position="59"/>
    </location>
</feature>
<keyword evidence="3" id="KW-1185">Reference proteome</keyword>
<evidence type="ECO:0000313" key="2">
    <source>
        <dbReference type="EMBL" id="SDZ94379.1"/>
    </source>
</evidence>
<reference evidence="3" key="1">
    <citation type="submission" date="2016-10" db="EMBL/GenBank/DDBJ databases">
        <authorList>
            <person name="Varghese N."/>
            <person name="Submissions S."/>
        </authorList>
    </citation>
    <scope>NUCLEOTIDE SEQUENCE [LARGE SCALE GENOMIC DNA]</scope>
    <source>
        <strain evidence="3">DSM 22376</strain>
    </source>
</reference>
<protein>
    <recommendedName>
        <fullName evidence="4">Lipopolysaccharide assembly protein A domain-containing protein</fullName>
    </recommendedName>
</protein>
<gene>
    <name evidence="2" type="ORF">SAMN05443667_101380</name>
</gene>
<evidence type="ECO:0008006" key="4">
    <source>
        <dbReference type="Google" id="ProtNLM"/>
    </source>
</evidence>
<evidence type="ECO:0000256" key="1">
    <source>
        <dbReference type="SAM" id="Phobius"/>
    </source>
</evidence>
<dbReference type="Proteomes" id="UP000198951">
    <property type="component" value="Unassembled WGS sequence"/>
</dbReference>
<sequence length="108" mass="12421">MRNILLMGYIIISVFLYTLNFELFQTGRDIDLGFGIFTTFPVIIVMAIGLIFCLFFFLIDKNKQMKNDALIDNLKNEITIHKKDLEIATLKMNSMVIESPIVVAQEIN</sequence>
<name>A0A1H3X4P6_9FLAO</name>
<dbReference type="EMBL" id="FNRD01000001">
    <property type="protein sequence ID" value="SDZ94379.1"/>
    <property type="molecule type" value="Genomic_DNA"/>
</dbReference>
<feature type="transmembrane region" description="Helical" evidence="1">
    <location>
        <begin position="5"/>
        <end position="24"/>
    </location>
</feature>
<proteinExistence type="predicted"/>
<evidence type="ECO:0000313" key="3">
    <source>
        <dbReference type="Proteomes" id="UP000198951"/>
    </source>
</evidence>
<dbReference type="STRING" id="150146.SAMN05443667_101380"/>
<keyword evidence="1" id="KW-0472">Membrane</keyword>
<keyword evidence="1" id="KW-1133">Transmembrane helix</keyword>
<dbReference type="OrthoDB" id="9919880at2"/>
<keyword evidence="1" id="KW-0812">Transmembrane</keyword>
<dbReference type="RefSeq" id="WP_091083900.1">
    <property type="nucleotide sequence ID" value="NZ_FNRD01000001.1"/>
</dbReference>
<dbReference type="AlphaFoldDB" id="A0A1H3X4P6"/>